<dbReference type="AlphaFoldDB" id="A0A6J6U1W5"/>
<proteinExistence type="predicted"/>
<organism evidence="1">
    <name type="scientific">freshwater metagenome</name>
    <dbReference type="NCBI Taxonomy" id="449393"/>
    <lineage>
        <taxon>unclassified sequences</taxon>
        <taxon>metagenomes</taxon>
        <taxon>ecological metagenomes</taxon>
    </lineage>
</organism>
<evidence type="ECO:0000313" key="1">
    <source>
        <dbReference type="EMBL" id="CAB4753104.1"/>
    </source>
</evidence>
<dbReference type="EMBL" id="CAEZZJ010000024">
    <property type="protein sequence ID" value="CAB4753104.1"/>
    <property type="molecule type" value="Genomic_DNA"/>
</dbReference>
<reference evidence="1" key="1">
    <citation type="submission" date="2020-05" db="EMBL/GenBank/DDBJ databases">
        <authorList>
            <person name="Chiriac C."/>
            <person name="Salcher M."/>
            <person name="Ghai R."/>
            <person name="Kavagutti S V."/>
        </authorList>
    </citation>
    <scope>NUCLEOTIDE SEQUENCE</scope>
</reference>
<protein>
    <submittedName>
        <fullName evidence="1">Unannotated protein</fullName>
    </submittedName>
</protein>
<gene>
    <name evidence="1" type="ORF">UFOPK2852_00349</name>
</gene>
<accession>A0A6J6U1W5</accession>
<name>A0A6J6U1W5_9ZZZZ</name>
<sequence>MPYANEVAIAATEVIAIKKILFNIAILIPISATRRALPLKFEDSAIRSP</sequence>